<dbReference type="STRING" id="151549.A0A4C1WX44"/>
<accession>A0A4C1WX44</accession>
<proteinExistence type="predicted"/>
<keyword evidence="2" id="KW-1185">Reference proteome</keyword>
<dbReference type="AlphaFoldDB" id="A0A4C1WX44"/>
<protein>
    <submittedName>
        <fullName evidence="1">Uncharacterized protein</fullName>
    </submittedName>
</protein>
<sequence>MARRCDSNTAQYERNRSLDIWFMHSAERPVVKLPSAGLCLNASAVASLAESGKDTLAVEPRESGGSKQCDFTSRIDHHGRFDVEAHSDHGDLGVFRSTRAPRLRRSAITSVRCRGSESSVDDFRSWRGVVLGRAASCCDLLRLSPTPGDSSEDDDIILLYIYLYIIS</sequence>
<evidence type="ECO:0000313" key="1">
    <source>
        <dbReference type="EMBL" id="GBP54739.1"/>
    </source>
</evidence>
<dbReference type="Proteomes" id="UP000299102">
    <property type="component" value="Unassembled WGS sequence"/>
</dbReference>
<dbReference type="OrthoDB" id="6412933at2759"/>
<organism evidence="1 2">
    <name type="scientific">Eumeta variegata</name>
    <name type="common">Bagworm moth</name>
    <name type="synonym">Eumeta japonica</name>
    <dbReference type="NCBI Taxonomy" id="151549"/>
    <lineage>
        <taxon>Eukaryota</taxon>
        <taxon>Metazoa</taxon>
        <taxon>Ecdysozoa</taxon>
        <taxon>Arthropoda</taxon>
        <taxon>Hexapoda</taxon>
        <taxon>Insecta</taxon>
        <taxon>Pterygota</taxon>
        <taxon>Neoptera</taxon>
        <taxon>Endopterygota</taxon>
        <taxon>Lepidoptera</taxon>
        <taxon>Glossata</taxon>
        <taxon>Ditrysia</taxon>
        <taxon>Tineoidea</taxon>
        <taxon>Psychidae</taxon>
        <taxon>Oiketicinae</taxon>
        <taxon>Eumeta</taxon>
    </lineage>
</organism>
<dbReference type="EMBL" id="BGZK01000654">
    <property type="protein sequence ID" value="GBP54739.1"/>
    <property type="molecule type" value="Genomic_DNA"/>
</dbReference>
<reference evidence="1 2" key="1">
    <citation type="journal article" date="2019" name="Commun. Biol.">
        <title>The bagworm genome reveals a unique fibroin gene that provides high tensile strength.</title>
        <authorList>
            <person name="Kono N."/>
            <person name="Nakamura H."/>
            <person name="Ohtoshi R."/>
            <person name="Tomita M."/>
            <person name="Numata K."/>
            <person name="Arakawa K."/>
        </authorList>
    </citation>
    <scope>NUCLEOTIDE SEQUENCE [LARGE SCALE GENOMIC DNA]</scope>
</reference>
<comment type="caution">
    <text evidence="1">The sequence shown here is derived from an EMBL/GenBank/DDBJ whole genome shotgun (WGS) entry which is preliminary data.</text>
</comment>
<name>A0A4C1WX44_EUMVA</name>
<gene>
    <name evidence="1" type="ORF">EVAR_90022_1</name>
</gene>
<evidence type="ECO:0000313" key="2">
    <source>
        <dbReference type="Proteomes" id="UP000299102"/>
    </source>
</evidence>